<keyword evidence="2" id="KW-0175">Coiled coil</keyword>
<dbReference type="AlphaFoldDB" id="B6QW75"/>
<keyword evidence="1" id="KW-0862">Zinc</keyword>
<evidence type="ECO:0000313" key="6">
    <source>
        <dbReference type="Proteomes" id="UP000001294"/>
    </source>
</evidence>
<accession>B6QW75</accession>
<dbReference type="PANTHER" id="PTHR47481">
    <property type="match status" value="1"/>
</dbReference>
<dbReference type="GO" id="GO:0008270">
    <property type="term" value="F:zinc ion binding"/>
    <property type="evidence" value="ECO:0007669"/>
    <property type="project" value="UniProtKB-KW"/>
</dbReference>
<dbReference type="VEuPathDB" id="FungiDB:PMAA_015250"/>
<dbReference type="SUPFAM" id="SSF57756">
    <property type="entry name" value="Retrovirus zinc finger-like domains"/>
    <property type="match status" value="1"/>
</dbReference>
<dbReference type="HOGENOM" id="CLU_443512_0_0_1"/>
<evidence type="ECO:0000256" key="2">
    <source>
        <dbReference type="SAM" id="Coils"/>
    </source>
</evidence>
<dbReference type="Pfam" id="PF14223">
    <property type="entry name" value="Retrotran_gag_2"/>
    <property type="match status" value="1"/>
</dbReference>
<dbReference type="InterPro" id="IPR036875">
    <property type="entry name" value="Znf_CCHC_sf"/>
</dbReference>
<proteinExistence type="predicted"/>
<sequence length="616" mass="69805">MSGDRASGQEDQQQDAIPDYPGPENVRITTFEIEKAGRSNIKNWKLRMQIFLEIQDCWDMVELTEKYQKDPEKVQALFAKKGWKSANGRAKLYILGNIKQDDISTVRDCKLSGEMWAYIRKKYERKTHVDIMMAIQRIVDWKKSAEASMEDSLQQLEQLEAELRDVSDGQIKLGELMILNFFLRGLPKDYETITYAIMGSETITRENVLSRLQVQEGILGQKEKVIESANRIRGLKCWNCGKEGHRMSECPEPRSKSDSDETGKQSIRKKSDHRGRKNHRRGRGAREGSGKDKTQVKGKKKPYRGSARKADYDSDSDAGSTTEDSDGERAARVEMVSPDEQALVARSNGKRDIRIEESLEHALVAKQVLVEKSDGQQAVRIRQESLEQALVARSNGKRDVRIEESLEHALVAKQVLVEKSDGQQAVRIRQESLEQALVARSNGKRDVRIEESLEHALVAKISEEHAELIDESVKRVRDTRWVIDGGATCHCTGDIKCFESLDRRYKGRLGTVSKSTKIDGKGLAVIPLENGHCARIRDVMYVPGMKGNLLSTQMLHVDGIYNSHEENGYRFYREDRKTLATGYNIRRTSYLGTRSNQTGNYYIGALVMLENAGCVD</sequence>
<keyword evidence="6" id="KW-1185">Reference proteome</keyword>
<dbReference type="PhylomeDB" id="B6QW75"/>
<feature type="region of interest" description="Disordered" evidence="3">
    <location>
        <begin position="1"/>
        <end position="24"/>
    </location>
</feature>
<dbReference type="InterPro" id="IPR054722">
    <property type="entry name" value="PolX-like_BBD"/>
</dbReference>
<feature type="compositionally biased region" description="Basic and acidic residues" evidence="3">
    <location>
        <begin position="284"/>
        <end position="295"/>
    </location>
</feature>
<feature type="coiled-coil region" evidence="2">
    <location>
        <begin position="142"/>
        <end position="169"/>
    </location>
</feature>
<dbReference type="PROSITE" id="PS50158">
    <property type="entry name" value="ZF_CCHC"/>
    <property type="match status" value="1"/>
</dbReference>
<reference evidence="6" key="1">
    <citation type="journal article" date="2015" name="Genome Announc.">
        <title>Genome sequence of the AIDS-associated pathogen Penicillium marneffei (ATCC18224) and its near taxonomic relative Talaromyces stipitatus (ATCC10500).</title>
        <authorList>
            <person name="Nierman W.C."/>
            <person name="Fedorova-Abrams N.D."/>
            <person name="Andrianopoulos A."/>
        </authorList>
    </citation>
    <scope>NUCLEOTIDE SEQUENCE [LARGE SCALE GENOMIC DNA]</scope>
    <source>
        <strain evidence="6">ATCC 18224 / CBS 334.59 / QM 7333</strain>
    </source>
</reference>
<dbReference type="EMBL" id="DS995906">
    <property type="protein sequence ID" value="EEA19267.1"/>
    <property type="molecule type" value="Genomic_DNA"/>
</dbReference>
<dbReference type="SMART" id="SM00343">
    <property type="entry name" value="ZnF_C2HC"/>
    <property type="match status" value="1"/>
</dbReference>
<evidence type="ECO:0000256" key="1">
    <source>
        <dbReference type="PROSITE-ProRule" id="PRU00047"/>
    </source>
</evidence>
<dbReference type="PANTHER" id="PTHR47481:SF7">
    <property type="entry name" value="CCHC-TYPE DOMAIN-CONTAINING PROTEIN"/>
    <property type="match status" value="1"/>
</dbReference>
<dbReference type="Gene3D" id="4.10.60.10">
    <property type="entry name" value="Zinc finger, CCHC-type"/>
    <property type="match status" value="1"/>
</dbReference>
<dbReference type="Pfam" id="PF22936">
    <property type="entry name" value="Pol_BBD"/>
    <property type="match status" value="1"/>
</dbReference>
<evidence type="ECO:0000313" key="5">
    <source>
        <dbReference type="EMBL" id="EEA19267.1"/>
    </source>
</evidence>
<feature type="compositionally biased region" description="Basic and acidic residues" evidence="3">
    <location>
        <begin position="243"/>
        <end position="263"/>
    </location>
</feature>
<feature type="domain" description="CCHC-type" evidence="4">
    <location>
        <begin position="236"/>
        <end position="252"/>
    </location>
</feature>
<name>B6QW75_TALMQ</name>
<dbReference type="Proteomes" id="UP000001294">
    <property type="component" value="Unassembled WGS sequence"/>
</dbReference>
<evidence type="ECO:0000256" key="3">
    <source>
        <dbReference type="SAM" id="MobiDB-lite"/>
    </source>
</evidence>
<dbReference type="InterPro" id="IPR001878">
    <property type="entry name" value="Znf_CCHC"/>
</dbReference>
<feature type="compositionally biased region" description="Basic residues" evidence="3">
    <location>
        <begin position="266"/>
        <end position="283"/>
    </location>
</feature>
<keyword evidence="1" id="KW-0863">Zinc-finger</keyword>
<organism evidence="5 6">
    <name type="scientific">Talaromyces marneffei (strain ATCC 18224 / CBS 334.59 / QM 7333)</name>
    <name type="common">Penicillium marneffei</name>
    <dbReference type="NCBI Taxonomy" id="441960"/>
    <lineage>
        <taxon>Eukaryota</taxon>
        <taxon>Fungi</taxon>
        <taxon>Dikarya</taxon>
        <taxon>Ascomycota</taxon>
        <taxon>Pezizomycotina</taxon>
        <taxon>Eurotiomycetes</taxon>
        <taxon>Eurotiomycetidae</taxon>
        <taxon>Eurotiales</taxon>
        <taxon>Trichocomaceae</taxon>
        <taxon>Talaromyces</taxon>
        <taxon>Talaromyces sect. Talaromyces</taxon>
    </lineage>
</organism>
<dbReference type="GO" id="GO:0003676">
    <property type="term" value="F:nucleic acid binding"/>
    <property type="evidence" value="ECO:0007669"/>
    <property type="project" value="InterPro"/>
</dbReference>
<feature type="compositionally biased region" description="Basic residues" evidence="3">
    <location>
        <begin position="296"/>
        <end position="307"/>
    </location>
</feature>
<dbReference type="Pfam" id="PF00098">
    <property type="entry name" value="zf-CCHC"/>
    <property type="match status" value="1"/>
</dbReference>
<evidence type="ECO:0000259" key="4">
    <source>
        <dbReference type="PROSITE" id="PS50158"/>
    </source>
</evidence>
<keyword evidence="1" id="KW-0479">Metal-binding</keyword>
<gene>
    <name evidence="5" type="ORF">PMAA_015250</name>
</gene>
<protein>
    <recommendedName>
        <fullName evidence="4">CCHC-type domain-containing protein</fullName>
    </recommendedName>
</protein>
<feature type="region of interest" description="Disordered" evidence="3">
    <location>
        <begin position="243"/>
        <end position="337"/>
    </location>
</feature>